<keyword evidence="10" id="KW-1185">Reference proteome</keyword>
<keyword evidence="3 5" id="KW-0378">Hydrolase</keyword>
<keyword evidence="1 5" id="KW-0963">Cytoplasm</keyword>
<name>A0ABY7VT67_9BACT</name>
<feature type="domain" description="Exonuclease VII large subunit C-terminal" evidence="7">
    <location>
        <begin position="124"/>
        <end position="435"/>
    </location>
</feature>
<evidence type="ECO:0000256" key="4">
    <source>
        <dbReference type="ARBA" id="ARBA00022839"/>
    </source>
</evidence>
<gene>
    <name evidence="5 9" type="primary">xseA</name>
    <name evidence="9" type="ORF">PQO03_03110</name>
</gene>
<reference evidence="9 10" key="1">
    <citation type="submission" date="2023-02" db="EMBL/GenBank/DDBJ databases">
        <title>Genome sequence of Lentisphaera profundi SAORIC-696.</title>
        <authorList>
            <person name="Kim e."/>
            <person name="Cho J.-C."/>
            <person name="Choi A."/>
            <person name="Kang I."/>
        </authorList>
    </citation>
    <scope>NUCLEOTIDE SEQUENCE [LARGE SCALE GENOMIC DNA]</scope>
    <source>
        <strain evidence="9 10">SAORIC-696</strain>
    </source>
</reference>
<dbReference type="RefSeq" id="WP_274151045.1">
    <property type="nucleotide sequence ID" value="NZ_CP117811.1"/>
</dbReference>
<dbReference type="Proteomes" id="UP001214250">
    <property type="component" value="Chromosome 1"/>
</dbReference>
<evidence type="ECO:0000313" key="10">
    <source>
        <dbReference type="Proteomes" id="UP001214250"/>
    </source>
</evidence>
<evidence type="ECO:0000256" key="3">
    <source>
        <dbReference type="ARBA" id="ARBA00022801"/>
    </source>
</evidence>
<dbReference type="EMBL" id="CP117811">
    <property type="protein sequence ID" value="WDE96949.1"/>
    <property type="molecule type" value="Genomic_DNA"/>
</dbReference>
<dbReference type="InterPro" id="IPR003753">
    <property type="entry name" value="Exonuc_VII_L"/>
</dbReference>
<comment type="similarity">
    <text evidence="5 6">Belongs to the XseA family.</text>
</comment>
<dbReference type="EC" id="3.1.11.6" evidence="5"/>
<dbReference type="CDD" id="cd04489">
    <property type="entry name" value="ExoVII_LU_OBF"/>
    <property type="match status" value="1"/>
</dbReference>
<dbReference type="HAMAP" id="MF_00378">
    <property type="entry name" value="Exonuc_7_L"/>
    <property type="match status" value="1"/>
</dbReference>
<evidence type="ECO:0000259" key="7">
    <source>
        <dbReference type="Pfam" id="PF02601"/>
    </source>
</evidence>
<dbReference type="Pfam" id="PF02601">
    <property type="entry name" value="Exonuc_VII_L"/>
    <property type="match status" value="1"/>
</dbReference>
<dbReference type="InterPro" id="IPR020579">
    <property type="entry name" value="Exonuc_VII_lsu_C"/>
</dbReference>
<keyword evidence="4 5" id="KW-0269">Exonuclease</keyword>
<dbReference type="NCBIfam" id="TIGR00237">
    <property type="entry name" value="xseA"/>
    <property type="match status" value="1"/>
</dbReference>
<keyword evidence="2 5" id="KW-0540">Nuclease</keyword>
<evidence type="ECO:0000313" key="9">
    <source>
        <dbReference type="EMBL" id="WDE96949.1"/>
    </source>
</evidence>
<evidence type="ECO:0000256" key="5">
    <source>
        <dbReference type="HAMAP-Rule" id="MF_00378"/>
    </source>
</evidence>
<evidence type="ECO:0000259" key="8">
    <source>
        <dbReference type="Pfam" id="PF13742"/>
    </source>
</evidence>
<dbReference type="InterPro" id="IPR025824">
    <property type="entry name" value="OB-fold_nuc-bd_dom"/>
</dbReference>
<accession>A0ABY7VT67</accession>
<dbReference type="PANTHER" id="PTHR30008">
    <property type="entry name" value="EXODEOXYRIBONUCLEASE 7 LARGE SUBUNIT"/>
    <property type="match status" value="1"/>
</dbReference>
<dbReference type="GO" id="GO:0008855">
    <property type="term" value="F:exodeoxyribonuclease VII activity"/>
    <property type="evidence" value="ECO:0007669"/>
    <property type="project" value="UniProtKB-EC"/>
</dbReference>
<sequence length="443" mass="49601">MSQNQSMWSVSQVAMAVRQVLEQGVKPFWVKGEVSNLTIHTSGHVYFSVKDAKSQVSCTYFNGAQQARSFHMQDGMEIELFGSLTYFAPSGRTQIIVRDLRPGGVGKLQLEFEMLKKKLNDAGLFDPKRKKRLPLFPEKIAVVSSANGAALHDFLQVLNRRFPGKEVYLFPVAVQGEGAAKKIAGAIHRCNLLDAADVIVLTRGGGSIEDLWEFNQEHLAYAIADSHIPIISAVGHEVDFTISDFVADFRAPTPSAAAELVIKSRSEFSNDLNSKIKNLSNNFDLKLYALKQQYVKVRHRLMLSNPEKKLQMQSQHVDFLQVKLVKAMEARLLYHSQLTANLKQRMKACSPDLERHRTELKSLEARLSIAFKNHLINKENKLKSLSKNLELLNPQGTLDRGYSIVRYKGEILHSSTEVAQADIIDIRLAKGSLTAKVEGKTES</sequence>
<comment type="subunit">
    <text evidence="5">Heterooligomer composed of large and small subunits.</text>
</comment>
<dbReference type="Pfam" id="PF13742">
    <property type="entry name" value="tRNA_anti_2"/>
    <property type="match status" value="1"/>
</dbReference>
<comment type="subcellular location">
    <subcellularLocation>
        <location evidence="5 6">Cytoplasm</location>
    </subcellularLocation>
</comment>
<evidence type="ECO:0000256" key="6">
    <source>
        <dbReference type="RuleBase" id="RU004355"/>
    </source>
</evidence>
<proteinExistence type="inferred from homology"/>
<evidence type="ECO:0000256" key="1">
    <source>
        <dbReference type="ARBA" id="ARBA00022490"/>
    </source>
</evidence>
<comment type="function">
    <text evidence="5">Bidirectionally degrades single-stranded DNA into large acid-insoluble oligonucleotides, which are then degraded further into small acid-soluble oligonucleotides.</text>
</comment>
<comment type="catalytic activity">
    <reaction evidence="5 6">
        <text>Exonucleolytic cleavage in either 5'- to 3'- or 3'- to 5'-direction to yield nucleoside 5'-phosphates.</text>
        <dbReference type="EC" id="3.1.11.6"/>
    </reaction>
</comment>
<dbReference type="PANTHER" id="PTHR30008:SF0">
    <property type="entry name" value="EXODEOXYRIBONUCLEASE 7 LARGE SUBUNIT"/>
    <property type="match status" value="1"/>
</dbReference>
<protein>
    <recommendedName>
        <fullName evidence="5">Exodeoxyribonuclease 7 large subunit</fullName>
        <ecNumber evidence="5">3.1.11.6</ecNumber>
    </recommendedName>
    <alternativeName>
        <fullName evidence="5">Exodeoxyribonuclease VII large subunit</fullName>
        <shortName evidence="5">Exonuclease VII large subunit</shortName>
    </alternativeName>
</protein>
<feature type="domain" description="OB-fold nucleic acid binding" evidence="8">
    <location>
        <begin position="8"/>
        <end position="100"/>
    </location>
</feature>
<organism evidence="9 10">
    <name type="scientific">Lentisphaera profundi</name>
    <dbReference type="NCBI Taxonomy" id="1658616"/>
    <lineage>
        <taxon>Bacteria</taxon>
        <taxon>Pseudomonadati</taxon>
        <taxon>Lentisphaerota</taxon>
        <taxon>Lentisphaeria</taxon>
        <taxon>Lentisphaerales</taxon>
        <taxon>Lentisphaeraceae</taxon>
        <taxon>Lentisphaera</taxon>
    </lineage>
</organism>
<evidence type="ECO:0000256" key="2">
    <source>
        <dbReference type="ARBA" id="ARBA00022722"/>
    </source>
</evidence>